<evidence type="ECO:0000259" key="2">
    <source>
        <dbReference type="Pfam" id="PF13963"/>
    </source>
</evidence>
<proteinExistence type="predicted"/>
<accession>A0A9Q1KGF0</accession>
<dbReference type="AlphaFoldDB" id="A0A9Q1KGF0"/>
<evidence type="ECO:0000256" key="1">
    <source>
        <dbReference type="SAM" id="Phobius"/>
    </source>
</evidence>
<evidence type="ECO:0000313" key="3">
    <source>
        <dbReference type="EMBL" id="KAJ8443044.1"/>
    </source>
</evidence>
<keyword evidence="1" id="KW-0472">Membrane</keyword>
<dbReference type="Proteomes" id="UP001153076">
    <property type="component" value="Unassembled WGS sequence"/>
</dbReference>
<keyword evidence="1" id="KW-0812">Transmembrane</keyword>
<dbReference type="OrthoDB" id="1713787at2759"/>
<feature type="transmembrane region" description="Helical" evidence="1">
    <location>
        <begin position="15"/>
        <end position="34"/>
    </location>
</feature>
<feature type="transmembrane region" description="Helical" evidence="1">
    <location>
        <begin position="55"/>
        <end position="79"/>
    </location>
</feature>
<feature type="domain" description="Transposase-associated" evidence="2">
    <location>
        <begin position="89"/>
        <end position="169"/>
    </location>
</feature>
<dbReference type="Pfam" id="PF13963">
    <property type="entry name" value="Transpos_assoc"/>
    <property type="match status" value="1"/>
</dbReference>
<evidence type="ECO:0000313" key="4">
    <source>
        <dbReference type="Proteomes" id="UP001153076"/>
    </source>
</evidence>
<keyword evidence="1" id="KW-1133">Transmembrane helix</keyword>
<reference evidence="3" key="1">
    <citation type="submission" date="2022-04" db="EMBL/GenBank/DDBJ databases">
        <title>Carnegiea gigantea Genome sequencing and assembly v2.</title>
        <authorList>
            <person name="Copetti D."/>
            <person name="Sanderson M.J."/>
            <person name="Burquez A."/>
            <person name="Wojciechowski M.F."/>
        </authorList>
    </citation>
    <scope>NUCLEOTIDE SEQUENCE</scope>
    <source>
        <strain evidence="3">SGP5-SGP5p</strain>
        <tissue evidence="3">Aerial part</tissue>
    </source>
</reference>
<dbReference type="EMBL" id="JAKOGI010000127">
    <property type="protein sequence ID" value="KAJ8443044.1"/>
    <property type="molecule type" value="Genomic_DNA"/>
</dbReference>
<keyword evidence="4" id="KW-1185">Reference proteome</keyword>
<gene>
    <name evidence="3" type="ORF">Cgig2_004249</name>
</gene>
<sequence length="237" mass="27522">MEPLSVAYQSLFPRTLHHFPSLLLSTLIATSGLLSSKEDEPKLKLKLRKGFRWAIVWFAAGTIAQGFWWAIVQFVAMGIQGRRDMSTDKEWTKLKNRSTSQYLQGVDKFLEFAFSVAFPNDSIQMERRTIRCPCNNCLNVYFRTRGDFRYDLLKNGILQSYTIWDKRGEHMDNFYANNEAEVNENLDYEDMLDMLQVASVVIGTSLVRNEERNVHDLSETTEEPTTETGQINYFPYI</sequence>
<name>A0A9Q1KGF0_9CARY</name>
<protein>
    <recommendedName>
        <fullName evidence="2">Transposase-associated domain-containing protein</fullName>
    </recommendedName>
</protein>
<organism evidence="3 4">
    <name type="scientific">Carnegiea gigantea</name>
    <dbReference type="NCBI Taxonomy" id="171969"/>
    <lineage>
        <taxon>Eukaryota</taxon>
        <taxon>Viridiplantae</taxon>
        <taxon>Streptophyta</taxon>
        <taxon>Embryophyta</taxon>
        <taxon>Tracheophyta</taxon>
        <taxon>Spermatophyta</taxon>
        <taxon>Magnoliopsida</taxon>
        <taxon>eudicotyledons</taxon>
        <taxon>Gunneridae</taxon>
        <taxon>Pentapetalae</taxon>
        <taxon>Caryophyllales</taxon>
        <taxon>Cactineae</taxon>
        <taxon>Cactaceae</taxon>
        <taxon>Cactoideae</taxon>
        <taxon>Echinocereeae</taxon>
        <taxon>Carnegiea</taxon>
    </lineage>
</organism>
<dbReference type="InterPro" id="IPR029480">
    <property type="entry name" value="Transpos_assoc"/>
</dbReference>
<comment type="caution">
    <text evidence="3">The sequence shown here is derived from an EMBL/GenBank/DDBJ whole genome shotgun (WGS) entry which is preliminary data.</text>
</comment>